<comment type="subcellular location">
    <subcellularLocation>
        <location evidence="1">Membrane</location>
    </subcellularLocation>
</comment>
<feature type="transmembrane region" description="Helical" evidence="6">
    <location>
        <begin position="211"/>
        <end position="233"/>
    </location>
</feature>
<evidence type="ECO:0000256" key="2">
    <source>
        <dbReference type="ARBA" id="ARBA00022729"/>
    </source>
</evidence>
<evidence type="ECO:0000313" key="9">
    <source>
        <dbReference type="Proteomes" id="UP000693946"/>
    </source>
</evidence>
<keyword evidence="6" id="KW-1133">Transmembrane helix</keyword>
<keyword evidence="2 7" id="KW-0732">Signal</keyword>
<evidence type="ECO:0000313" key="8">
    <source>
        <dbReference type="EMBL" id="KAG7462370.1"/>
    </source>
</evidence>
<proteinExistence type="predicted"/>
<evidence type="ECO:0000256" key="3">
    <source>
        <dbReference type="ARBA" id="ARBA00023136"/>
    </source>
</evidence>
<accession>A0AAV6PFW2</accession>
<organism evidence="8 9">
    <name type="scientific">Solea senegalensis</name>
    <name type="common">Senegalese sole</name>
    <dbReference type="NCBI Taxonomy" id="28829"/>
    <lineage>
        <taxon>Eukaryota</taxon>
        <taxon>Metazoa</taxon>
        <taxon>Chordata</taxon>
        <taxon>Craniata</taxon>
        <taxon>Vertebrata</taxon>
        <taxon>Euteleostomi</taxon>
        <taxon>Actinopterygii</taxon>
        <taxon>Neopterygii</taxon>
        <taxon>Teleostei</taxon>
        <taxon>Neoteleostei</taxon>
        <taxon>Acanthomorphata</taxon>
        <taxon>Carangaria</taxon>
        <taxon>Pleuronectiformes</taxon>
        <taxon>Pleuronectoidei</taxon>
        <taxon>Soleidae</taxon>
        <taxon>Solea</taxon>
    </lineage>
</organism>
<dbReference type="PANTHER" id="PTHR12080">
    <property type="entry name" value="SIGNALING LYMPHOCYTIC ACTIVATION MOLECULE"/>
    <property type="match status" value="1"/>
</dbReference>
<dbReference type="Proteomes" id="UP000693946">
    <property type="component" value="Unassembled WGS sequence"/>
</dbReference>
<feature type="region of interest" description="Disordered" evidence="5">
    <location>
        <begin position="247"/>
        <end position="283"/>
    </location>
</feature>
<evidence type="ECO:0000256" key="5">
    <source>
        <dbReference type="SAM" id="MobiDB-lite"/>
    </source>
</evidence>
<feature type="signal peptide" evidence="7">
    <location>
        <begin position="1"/>
        <end position="15"/>
    </location>
</feature>
<dbReference type="EMBL" id="JAGKHQ010000961">
    <property type="protein sequence ID" value="KAG7462370.1"/>
    <property type="molecule type" value="Genomic_DNA"/>
</dbReference>
<keyword evidence="6" id="KW-0812">Transmembrane</keyword>
<name>A0AAV6PFW2_SOLSE</name>
<sequence length="354" mass="39630">MFLLLSCWILAGIMAVDPARTYYQATNSSLCLHVTKPPPYMRSTWMFGSYVIVSDLIFNPQYQEKVDYHHGNKTLCIKNLTKADTGTYAIKIQDMTFKETEENYRVNVQDAVPRPVIAMSVLRSNMSAQFCNFTVNCSVWGRWLWSMCDKGGCHPSQKLFSEVNITVSMSNRAVVCSGNNHVSTNHVSENMATMCFRKDDTEKREAILTNALLIISGACACFIVLVFIVSYIVKKLCSKFKLNQLEEQPQHEPRTSTSSSTPSDAAYENIDDINPIQDSRSRTSQKVDTVYCFSMQPINVPASHGGDDDKGTNVKSTGGATAPQCVGMEEKQPPVQICTVYSELQKPRNLKPQH</sequence>
<reference evidence="8 9" key="1">
    <citation type="journal article" date="2021" name="Sci. Rep.">
        <title>Chromosome anchoring in Senegalese sole (Solea senegalensis) reveals sex-associated markers and genome rearrangements in flatfish.</title>
        <authorList>
            <person name="Guerrero-Cozar I."/>
            <person name="Gomez-Garrido J."/>
            <person name="Berbel C."/>
            <person name="Martinez-Blanch J.F."/>
            <person name="Alioto T."/>
            <person name="Claros M.G."/>
            <person name="Gagnaire P.A."/>
            <person name="Manchado M."/>
        </authorList>
    </citation>
    <scope>NUCLEOTIDE SEQUENCE [LARGE SCALE GENOMIC DNA]</scope>
    <source>
        <strain evidence="8">Sse05_10M</strain>
    </source>
</reference>
<evidence type="ECO:0000256" key="1">
    <source>
        <dbReference type="ARBA" id="ARBA00004370"/>
    </source>
</evidence>
<dbReference type="GO" id="GO:0016020">
    <property type="term" value="C:membrane"/>
    <property type="evidence" value="ECO:0007669"/>
    <property type="project" value="UniProtKB-SubCell"/>
</dbReference>
<evidence type="ECO:0000256" key="7">
    <source>
        <dbReference type="SAM" id="SignalP"/>
    </source>
</evidence>
<comment type="caution">
    <text evidence="8">The sequence shown here is derived from an EMBL/GenBank/DDBJ whole genome shotgun (WGS) entry which is preliminary data.</text>
</comment>
<dbReference type="InterPro" id="IPR015631">
    <property type="entry name" value="CD2/SLAM_rcpt"/>
</dbReference>
<gene>
    <name evidence="8" type="ORF">JOB18_028457</name>
</gene>
<protein>
    <submittedName>
        <fullName evidence="8">T-lymphocyte surface antigen Ly-9-like</fullName>
    </submittedName>
</protein>
<feature type="region of interest" description="Disordered" evidence="5">
    <location>
        <begin position="300"/>
        <end position="328"/>
    </location>
</feature>
<dbReference type="AlphaFoldDB" id="A0AAV6PFW2"/>
<keyword evidence="9" id="KW-1185">Reference proteome</keyword>
<evidence type="ECO:0000256" key="6">
    <source>
        <dbReference type="SAM" id="Phobius"/>
    </source>
</evidence>
<keyword evidence="3 6" id="KW-0472">Membrane</keyword>
<dbReference type="PANTHER" id="PTHR12080:SF48">
    <property type="entry name" value="IMMUNOGLOBULIN SUBTYPE DOMAIN-CONTAINING PROTEIN"/>
    <property type="match status" value="1"/>
</dbReference>
<feature type="chain" id="PRO_5043966862" evidence="7">
    <location>
        <begin position="16"/>
        <end position="354"/>
    </location>
</feature>
<evidence type="ECO:0000256" key="4">
    <source>
        <dbReference type="ARBA" id="ARBA00023180"/>
    </source>
</evidence>
<keyword evidence="4" id="KW-0325">Glycoprotein</keyword>